<evidence type="ECO:0000256" key="4">
    <source>
        <dbReference type="ARBA" id="ARBA00022989"/>
    </source>
</evidence>
<dbReference type="InterPro" id="IPR024923">
    <property type="entry name" value="PG_synth_SpoVB"/>
</dbReference>
<feature type="transmembrane region" description="Helical" evidence="6">
    <location>
        <begin position="81"/>
        <end position="99"/>
    </location>
</feature>
<reference evidence="7" key="1">
    <citation type="journal article" date="2013" name="Int. J. Syst. Evol. Microbiol.">
        <title>Polycladomyces abyssicola gen. nov., sp. nov., a thermophilic filamentous bacterium isolated from hemipelagic sediment.</title>
        <authorList>
            <person name="Tsubouchi T."/>
            <person name="Shimane Y."/>
            <person name="Mori K."/>
            <person name="Usui K."/>
            <person name="Hiraki T."/>
            <person name="Tame A."/>
            <person name="Uematsu K."/>
            <person name="Maruyama T."/>
            <person name="Hatada Y."/>
        </authorList>
    </citation>
    <scope>NUCLEOTIDE SEQUENCE</scope>
    <source>
        <strain evidence="7">JIR-001</strain>
    </source>
</reference>
<dbReference type="Proteomes" id="UP000677436">
    <property type="component" value="Chromosome"/>
</dbReference>
<dbReference type="InterPro" id="IPR002797">
    <property type="entry name" value="Polysacc_synth"/>
</dbReference>
<feature type="transmembrane region" description="Helical" evidence="6">
    <location>
        <begin position="394"/>
        <end position="416"/>
    </location>
</feature>
<feature type="transmembrane region" description="Helical" evidence="6">
    <location>
        <begin position="161"/>
        <end position="178"/>
    </location>
</feature>
<evidence type="ECO:0000256" key="5">
    <source>
        <dbReference type="ARBA" id="ARBA00023136"/>
    </source>
</evidence>
<reference evidence="7" key="2">
    <citation type="journal article" date="2021" name="Microbiol. Resour. Announc.">
        <title>Complete Genome Sequence of Polycladomyces abyssicola JIR-001T, Isolated from Hemipelagic Sediment in Deep Seawater.</title>
        <authorList>
            <person name="Tsubouchi T."/>
            <person name="Kaneko Y."/>
        </authorList>
    </citation>
    <scope>NUCLEOTIDE SEQUENCE</scope>
    <source>
        <strain evidence="7">JIR-001</strain>
    </source>
</reference>
<feature type="transmembrane region" description="Helical" evidence="6">
    <location>
        <begin position="453"/>
        <end position="471"/>
    </location>
</feature>
<feature type="transmembrane region" description="Helical" evidence="6">
    <location>
        <begin position="517"/>
        <end position="543"/>
    </location>
</feature>
<feature type="transmembrane region" description="Helical" evidence="6">
    <location>
        <begin position="363"/>
        <end position="382"/>
    </location>
</feature>
<name>A0A8D5UB97_9BACL</name>
<dbReference type="AlphaFoldDB" id="A0A8D5UB97"/>
<keyword evidence="5 6" id="KW-0472">Membrane</keyword>
<feature type="transmembrane region" description="Helical" evidence="6">
    <location>
        <begin position="40"/>
        <end position="61"/>
    </location>
</feature>
<accession>A0A8D5UB97</accession>
<feature type="transmembrane region" description="Helical" evidence="6">
    <location>
        <begin position="199"/>
        <end position="219"/>
    </location>
</feature>
<proteinExistence type="predicted"/>
<evidence type="ECO:0000256" key="2">
    <source>
        <dbReference type="ARBA" id="ARBA00022475"/>
    </source>
</evidence>
<evidence type="ECO:0000313" key="8">
    <source>
        <dbReference type="Proteomes" id="UP000677436"/>
    </source>
</evidence>
<dbReference type="PANTHER" id="PTHR30250:SF29">
    <property type="entry name" value="POLYSACCHARIDE BIOSYNTHESIS PROTEIN C-TERMINAL DOMAIN-CONTAINING PROTEIN"/>
    <property type="match status" value="1"/>
</dbReference>
<dbReference type="Pfam" id="PF01943">
    <property type="entry name" value="Polysacc_synt"/>
    <property type="match status" value="1"/>
</dbReference>
<dbReference type="KEGG" id="pabs:JIR001_00740"/>
<dbReference type="EMBL" id="AP024601">
    <property type="protein sequence ID" value="BCU80291.1"/>
    <property type="molecule type" value="Genomic_DNA"/>
</dbReference>
<dbReference type="PANTHER" id="PTHR30250">
    <property type="entry name" value="PST FAMILY PREDICTED COLANIC ACID TRANSPORTER"/>
    <property type="match status" value="1"/>
</dbReference>
<feature type="transmembrane region" description="Helical" evidence="6">
    <location>
        <begin position="428"/>
        <end position="447"/>
    </location>
</feature>
<keyword evidence="8" id="KW-1185">Reference proteome</keyword>
<comment type="subcellular location">
    <subcellularLocation>
        <location evidence="1">Cell membrane</location>
        <topology evidence="1">Multi-pass membrane protein</topology>
    </subcellularLocation>
</comment>
<keyword evidence="3 6" id="KW-0812">Transmembrane</keyword>
<feature type="transmembrane region" description="Helical" evidence="6">
    <location>
        <begin position="270"/>
        <end position="289"/>
    </location>
</feature>
<dbReference type="RefSeq" id="WP_246512150.1">
    <property type="nucleotide sequence ID" value="NZ_AP024601.1"/>
</dbReference>
<evidence type="ECO:0000256" key="6">
    <source>
        <dbReference type="SAM" id="Phobius"/>
    </source>
</evidence>
<evidence type="ECO:0000256" key="1">
    <source>
        <dbReference type="ARBA" id="ARBA00004651"/>
    </source>
</evidence>
<dbReference type="CDD" id="cd13124">
    <property type="entry name" value="MATE_SpoVB_like"/>
    <property type="match status" value="1"/>
</dbReference>
<gene>
    <name evidence="7" type="primary">yabM</name>
    <name evidence="7" type="ORF">JIR001_00740</name>
</gene>
<feature type="transmembrane region" description="Helical" evidence="6">
    <location>
        <begin position="483"/>
        <end position="505"/>
    </location>
</feature>
<dbReference type="PIRSF" id="PIRSF038958">
    <property type="entry name" value="PG_synth_SpoVB"/>
    <property type="match status" value="1"/>
</dbReference>
<dbReference type="GO" id="GO:0005886">
    <property type="term" value="C:plasma membrane"/>
    <property type="evidence" value="ECO:0007669"/>
    <property type="project" value="UniProtKB-SubCell"/>
</dbReference>
<sequence>MLQYQRSDRTADNPVVGSFVLLDVWRRTGKEIIMSRRYSFVRGAAILGAAAFVSKLLGALYKVPYQNITGNEGLFVYQQVYPLYSTLLLLATAGFPTAISKMVSERLAEGDRDAAGRIFRVATVILSITGLCLFVLLFVGAETIATWMGSQQLLTLPIRTVSFALLVVPVVSVIRGYFQGHQDMMPTAVSQVMEQLVRVATILIAAWWFMTTGAGVVMAGAGAMFGAFTGATAALVFLLFTWNRHFRGQPVRRGTAPGQRENEWQIARQLLVLSLPICLGSLVMPLLSLTDSFTVTNILLQQGWQPTEAVAAKGIFDRGQPLIQFASFFAGSLSLSLVPAIASARAHRDEKEVLRLSHTALRLTVVLGLPASVGLAIVARPTNVMLYEDAAGTAALSILAFAALFSMVKMTAAGVLQGLGNVYVPARNLLIGVAVKVVANLLLIPVWDIRGAALATVLGYGVAAQLNLRTLRQMGIGWRWRDALLPLTGPTAVMSLAVWFAMWGLEWLLTGWLPERLMMTIVALISVSVGVAVYGFALIRFGVVSRADLEKMPKIGPKLIPLVERLRRSDG</sequence>
<evidence type="ECO:0000256" key="3">
    <source>
        <dbReference type="ARBA" id="ARBA00022692"/>
    </source>
</evidence>
<feature type="transmembrane region" description="Helical" evidence="6">
    <location>
        <begin position="225"/>
        <end position="243"/>
    </location>
</feature>
<feature type="transmembrane region" description="Helical" evidence="6">
    <location>
        <begin position="119"/>
        <end position="141"/>
    </location>
</feature>
<protein>
    <submittedName>
        <fullName evidence="7">Putative membrane protein YabM</fullName>
    </submittedName>
</protein>
<feature type="transmembrane region" description="Helical" evidence="6">
    <location>
        <begin position="322"/>
        <end position="342"/>
    </location>
</feature>
<keyword evidence="2" id="KW-1003">Cell membrane</keyword>
<organism evidence="7 8">
    <name type="scientific">Polycladomyces abyssicola</name>
    <dbReference type="NCBI Taxonomy" id="1125966"/>
    <lineage>
        <taxon>Bacteria</taxon>
        <taxon>Bacillati</taxon>
        <taxon>Bacillota</taxon>
        <taxon>Bacilli</taxon>
        <taxon>Bacillales</taxon>
        <taxon>Thermoactinomycetaceae</taxon>
        <taxon>Polycladomyces</taxon>
    </lineage>
</organism>
<keyword evidence="4 6" id="KW-1133">Transmembrane helix</keyword>
<dbReference type="InterPro" id="IPR050833">
    <property type="entry name" value="Poly_Biosynth_Transport"/>
</dbReference>
<evidence type="ECO:0000313" key="7">
    <source>
        <dbReference type="EMBL" id="BCU80291.1"/>
    </source>
</evidence>